<evidence type="ECO:0000256" key="1">
    <source>
        <dbReference type="PROSITE-ProRule" id="PRU01248"/>
    </source>
</evidence>
<accession>A0A561UHE1</accession>
<dbReference type="PROSITE" id="PS51900">
    <property type="entry name" value="CB"/>
    <property type="match status" value="1"/>
</dbReference>
<dbReference type="InterPro" id="IPR044068">
    <property type="entry name" value="CB"/>
</dbReference>
<evidence type="ECO:0000259" key="2">
    <source>
        <dbReference type="PROSITE" id="PS51900"/>
    </source>
</evidence>
<protein>
    <submittedName>
        <fullName evidence="3">Integrase/recombinase XerD</fullName>
    </submittedName>
</protein>
<keyword evidence="4" id="KW-1185">Reference proteome</keyword>
<reference evidence="3 4" key="1">
    <citation type="submission" date="2019-06" db="EMBL/GenBank/DDBJ databases">
        <title>Sequencing the genomes of 1000 actinobacteria strains.</title>
        <authorList>
            <person name="Klenk H.-P."/>
        </authorList>
    </citation>
    <scope>NUCLEOTIDE SEQUENCE [LARGE SCALE GENOMIC DNA]</scope>
    <source>
        <strain evidence="3 4">DSM 44826</strain>
    </source>
</reference>
<comment type="caution">
    <text evidence="3">The sequence shown here is derived from an EMBL/GenBank/DDBJ whole genome shotgun (WGS) entry which is preliminary data.</text>
</comment>
<dbReference type="GO" id="GO:0003677">
    <property type="term" value="F:DNA binding"/>
    <property type="evidence" value="ECO:0007669"/>
    <property type="project" value="UniProtKB-UniRule"/>
</dbReference>
<dbReference type="AlphaFoldDB" id="A0A561UHE1"/>
<dbReference type="InterPro" id="IPR011010">
    <property type="entry name" value="DNA_brk_join_enz"/>
</dbReference>
<organism evidence="3 4">
    <name type="scientific">Kitasatospora viridis</name>
    <dbReference type="NCBI Taxonomy" id="281105"/>
    <lineage>
        <taxon>Bacteria</taxon>
        <taxon>Bacillati</taxon>
        <taxon>Actinomycetota</taxon>
        <taxon>Actinomycetes</taxon>
        <taxon>Kitasatosporales</taxon>
        <taxon>Streptomycetaceae</taxon>
        <taxon>Kitasatospora</taxon>
    </lineage>
</organism>
<feature type="domain" description="Core-binding (CB)" evidence="2">
    <location>
        <begin position="11"/>
        <end position="109"/>
    </location>
</feature>
<dbReference type="SUPFAM" id="SSF56349">
    <property type="entry name" value="DNA breaking-rejoining enzymes"/>
    <property type="match status" value="1"/>
</dbReference>
<gene>
    <name evidence="3" type="ORF">FHX73_112594</name>
</gene>
<proteinExistence type="predicted"/>
<evidence type="ECO:0000313" key="4">
    <source>
        <dbReference type="Proteomes" id="UP000317940"/>
    </source>
</evidence>
<sequence>MSDLLRETAPVEYAVAVERYLAAAGLGDGSRRVYRIALDTWAWALAGRPAPGGQGRRRAAPPVLPLALLDDPRAADRLRAALARRALEAEPRTVRRELSALRAALTWWRERGWLAGALLADDGLAGPALPPVGPTALTGEQARAVLALPAALRDQVCWHLVYESGAPVERLLALDVADLDATARHGRGRAAELAWGAGTARLLPLLLVSRAGGPLFLTDRRAPAGVPARDRCPLTGRGRLSYRRAAELFAAATRELDPAGRGWTLRQLRLAGAGERGPAPS</sequence>
<name>A0A561UHE1_9ACTN</name>
<keyword evidence="1" id="KW-0238">DNA-binding</keyword>
<dbReference type="Proteomes" id="UP000317940">
    <property type="component" value="Unassembled WGS sequence"/>
</dbReference>
<evidence type="ECO:0000313" key="3">
    <source>
        <dbReference type="EMBL" id="TWF98772.1"/>
    </source>
</evidence>
<dbReference type="EMBL" id="VIWT01000001">
    <property type="protein sequence ID" value="TWF98772.1"/>
    <property type="molecule type" value="Genomic_DNA"/>
</dbReference>